<feature type="compositionally biased region" description="Low complexity" evidence="2">
    <location>
        <begin position="162"/>
        <end position="190"/>
    </location>
</feature>
<evidence type="ECO:0000313" key="3">
    <source>
        <dbReference type="EMBL" id="EFA79378.1"/>
    </source>
</evidence>
<evidence type="ECO:0000256" key="1">
    <source>
        <dbReference type="SAM" id="Coils"/>
    </source>
</evidence>
<feature type="coiled-coil region" evidence="1">
    <location>
        <begin position="81"/>
        <end position="139"/>
    </location>
</feature>
<name>D3BGZ4_HETP5</name>
<dbReference type="RefSeq" id="XP_020431499.1">
    <property type="nucleotide sequence ID" value="XM_020578630.1"/>
</dbReference>
<proteinExistence type="predicted"/>
<feature type="compositionally biased region" description="Low complexity" evidence="2">
    <location>
        <begin position="448"/>
        <end position="471"/>
    </location>
</feature>
<evidence type="ECO:0000313" key="4">
    <source>
        <dbReference type="Proteomes" id="UP000001396"/>
    </source>
</evidence>
<feature type="region of interest" description="Disordered" evidence="2">
    <location>
        <begin position="144"/>
        <end position="207"/>
    </location>
</feature>
<feature type="compositionally biased region" description="Low complexity" evidence="2">
    <location>
        <begin position="344"/>
        <end position="380"/>
    </location>
</feature>
<keyword evidence="4" id="KW-1185">Reference proteome</keyword>
<keyword evidence="1" id="KW-0175">Coiled coil</keyword>
<protein>
    <submittedName>
        <fullName evidence="3">Uncharacterized protein</fullName>
    </submittedName>
</protein>
<accession>D3BGZ4</accession>
<dbReference type="AlphaFoldDB" id="D3BGZ4"/>
<dbReference type="Proteomes" id="UP000001396">
    <property type="component" value="Unassembled WGS sequence"/>
</dbReference>
<feature type="compositionally biased region" description="Polar residues" evidence="2">
    <location>
        <begin position="384"/>
        <end position="401"/>
    </location>
</feature>
<sequence>MGPILVDILAPALTFPSNLSQSEIISGTSLSLGLPEDQLEFLSLGESHLCCLIKNSKFSLDFIESLYQENTLLHHRFEKSAEAVEALQESLMQTTQQLQEKQSLIYQQHQTMTMLSHKERQLSEELNQWKNKYEEELYKRKKNEKRIERMRMPKNGSTTPTNSNNNNSNNNSNNNNSNSSNNSNSNNSSNPMYLINSPTPSPSMLTSTAAMSPYLEREIERHKDREIEFKKERQQLLDQQLQQHAVQQVTQAAQLKSPSISPSTSSNSINTLTNNICNTSNNNNNNNNNSNSSNSNNNCNSIIVGINSLSSGNLQSKLNSVATYAGCNNENTAALIQDRHSKRSSSLSSQTSPIRFTVTPTPVKKTPCSTPTTPISSSIPNLNDFKSPSSPYKSHNQSVQSPNFRETELFVNCRQCKCNIFRETQLKWVCDCGHLKITHKPCNEKALSPRPNSSSSSSSTSSASSPSPSLN</sequence>
<dbReference type="OMA" id="WMCTCGH"/>
<feature type="region of interest" description="Disordered" evidence="2">
    <location>
        <begin position="443"/>
        <end position="471"/>
    </location>
</feature>
<gene>
    <name evidence="3" type="ORF">PPL_07796</name>
</gene>
<evidence type="ECO:0000256" key="2">
    <source>
        <dbReference type="SAM" id="MobiDB-lite"/>
    </source>
</evidence>
<organism evidence="3 4">
    <name type="scientific">Heterostelium pallidum (strain ATCC 26659 / Pp 5 / PN500)</name>
    <name type="common">Cellular slime mold</name>
    <name type="synonym">Polysphondylium pallidum</name>
    <dbReference type="NCBI Taxonomy" id="670386"/>
    <lineage>
        <taxon>Eukaryota</taxon>
        <taxon>Amoebozoa</taxon>
        <taxon>Evosea</taxon>
        <taxon>Eumycetozoa</taxon>
        <taxon>Dictyostelia</taxon>
        <taxon>Acytosteliales</taxon>
        <taxon>Acytosteliaceae</taxon>
        <taxon>Heterostelium</taxon>
    </lineage>
</organism>
<feature type="region of interest" description="Disordered" evidence="2">
    <location>
        <begin position="338"/>
        <end position="401"/>
    </location>
</feature>
<dbReference type="EMBL" id="ADBJ01000035">
    <property type="protein sequence ID" value="EFA79378.1"/>
    <property type="molecule type" value="Genomic_DNA"/>
</dbReference>
<comment type="caution">
    <text evidence="3">The sequence shown here is derived from an EMBL/GenBank/DDBJ whole genome shotgun (WGS) entry which is preliminary data.</text>
</comment>
<dbReference type="GeneID" id="31363277"/>
<reference evidence="3 4" key="1">
    <citation type="journal article" date="2011" name="Genome Res.">
        <title>Phylogeny-wide analysis of social amoeba genomes highlights ancient origins for complex intercellular communication.</title>
        <authorList>
            <person name="Heidel A.J."/>
            <person name="Lawal H.M."/>
            <person name="Felder M."/>
            <person name="Schilde C."/>
            <person name="Helps N.R."/>
            <person name="Tunggal B."/>
            <person name="Rivero F."/>
            <person name="John U."/>
            <person name="Schleicher M."/>
            <person name="Eichinger L."/>
            <person name="Platzer M."/>
            <person name="Noegel A.A."/>
            <person name="Schaap P."/>
            <person name="Gloeckner G."/>
        </authorList>
    </citation>
    <scope>NUCLEOTIDE SEQUENCE [LARGE SCALE GENOMIC DNA]</scope>
    <source>
        <strain evidence="4">ATCC 26659 / Pp 5 / PN500</strain>
    </source>
</reference>
<feature type="region of interest" description="Disordered" evidence="2">
    <location>
        <begin position="249"/>
        <end position="272"/>
    </location>
</feature>
<dbReference type="InParanoid" id="D3BGZ4"/>